<keyword evidence="1" id="KW-0808">Transferase</keyword>
<name>A0ABU0IRH8_9CAUL</name>
<evidence type="ECO:0000256" key="2">
    <source>
        <dbReference type="SAM" id="MobiDB-lite"/>
    </source>
</evidence>
<evidence type="ECO:0000313" key="3">
    <source>
        <dbReference type="EMBL" id="MDQ0464613.1"/>
    </source>
</evidence>
<evidence type="ECO:0000256" key="1">
    <source>
        <dbReference type="ARBA" id="ARBA00022679"/>
    </source>
</evidence>
<dbReference type="InterPro" id="IPR003673">
    <property type="entry name" value="CoA-Trfase_fam_III"/>
</dbReference>
<dbReference type="PANTHER" id="PTHR48207:SF4">
    <property type="entry name" value="BLL6097 PROTEIN"/>
    <property type="match status" value="1"/>
</dbReference>
<dbReference type="PANTHER" id="PTHR48207">
    <property type="entry name" value="SUCCINATE--HYDROXYMETHYLGLUTARATE COA-TRANSFERASE"/>
    <property type="match status" value="1"/>
</dbReference>
<sequence>MSSFAPGALDGVRVLDLTQFVLGPYATQTLGDLGADVIKVEEPTGDRQRGGKAPNSKTMGPTYVALNRNKRSVVLNLKEEPGRRALRRLLKTADIFIHNMRPEAIARLGFDYEAAKVIKPDVVYVEAMGYDPAGPYAGRQAFDDLIQSAAGACGLTAMVDKDAVFRPLPTIIADKTCGLFAAIACLAALRHKERTGEGQYVCVPMLETFTGFLMAEHLYGETYLPATGHFGHTTTITPHRRPFRTKDGWLSVLPANREQSARYLALGGIPNAYETERFTSAPAGGGRVDAYYGMMDEATSTRTTEEWMVLCAENNIPAMRANLPEEIFDDPQLKETLFETRELEGEGAYRAMKPGLRFSKTPVSIRRDPPPLGRDTDEVLAEIGADAETV</sequence>
<protein>
    <submittedName>
        <fullName evidence="3">Crotonobetainyl-CoA:carnitine CoA-transferase CaiB-like acyl-CoA transferase</fullName>
    </submittedName>
</protein>
<dbReference type="SUPFAM" id="SSF89796">
    <property type="entry name" value="CoA-transferase family III (CaiB/BaiF)"/>
    <property type="match status" value="1"/>
</dbReference>
<dbReference type="InterPro" id="IPR023606">
    <property type="entry name" value="CoA-Trfase_III_dom_1_sf"/>
</dbReference>
<proteinExistence type="predicted"/>
<accession>A0ABU0IRH8</accession>
<comment type="caution">
    <text evidence="3">The sequence shown here is derived from an EMBL/GenBank/DDBJ whole genome shotgun (WGS) entry which is preliminary data.</text>
</comment>
<dbReference type="RefSeq" id="WP_307349415.1">
    <property type="nucleotide sequence ID" value="NZ_JAUSVS010000004.1"/>
</dbReference>
<dbReference type="Pfam" id="PF02515">
    <property type="entry name" value="CoA_transf_3"/>
    <property type="match status" value="1"/>
</dbReference>
<organism evidence="3 4">
    <name type="scientific">Caulobacter ginsengisoli</name>
    <dbReference type="NCBI Taxonomy" id="400775"/>
    <lineage>
        <taxon>Bacteria</taxon>
        <taxon>Pseudomonadati</taxon>
        <taxon>Pseudomonadota</taxon>
        <taxon>Alphaproteobacteria</taxon>
        <taxon>Caulobacterales</taxon>
        <taxon>Caulobacteraceae</taxon>
        <taxon>Caulobacter</taxon>
    </lineage>
</organism>
<dbReference type="InterPro" id="IPR050483">
    <property type="entry name" value="CoA-transferase_III_domain"/>
</dbReference>
<dbReference type="Proteomes" id="UP001228905">
    <property type="component" value="Unassembled WGS sequence"/>
</dbReference>
<feature type="region of interest" description="Disordered" evidence="2">
    <location>
        <begin position="41"/>
        <end position="62"/>
    </location>
</feature>
<dbReference type="Gene3D" id="3.30.1540.10">
    <property type="entry name" value="formyl-coa transferase, domain 3"/>
    <property type="match status" value="1"/>
</dbReference>
<dbReference type="Gene3D" id="3.40.50.10540">
    <property type="entry name" value="Crotonobetainyl-coa:carnitine coa-transferase, domain 1"/>
    <property type="match status" value="1"/>
</dbReference>
<dbReference type="InterPro" id="IPR044855">
    <property type="entry name" value="CoA-Trfase_III_dom3_sf"/>
</dbReference>
<dbReference type="EMBL" id="JAUSVS010000004">
    <property type="protein sequence ID" value="MDQ0464613.1"/>
    <property type="molecule type" value="Genomic_DNA"/>
</dbReference>
<evidence type="ECO:0000313" key="4">
    <source>
        <dbReference type="Proteomes" id="UP001228905"/>
    </source>
</evidence>
<keyword evidence="4" id="KW-1185">Reference proteome</keyword>
<gene>
    <name evidence="3" type="ORF">QO010_002397</name>
</gene>
<reference evidence="3 4" key="1">
    <citation type="submission" date="2023-07" db="EMBL/GenBank/DDBJ databases">
        <title>Genomic Encyclopedia of Type Strains, Phase IV (KMG-IV): sequencing the most valuable type-strain genomes for metagenomic binning, comparative biology and taxonomic classification.</title>
        <authorList>
            <person name="Goeker M."/>
        </authorList>
    </citation>
    <scope>NUCLEOTIDE SEQUENCE [LARGE SCALE GENOMIC DNA]</scope>
    <source>
        <strain evidence="3 4">DSM 18695</strain>
    </source>
</reference>